<evidence type="ECO:0000313" key="3">
    <source>
        <dbReference type="Proteomes" id="UP000176666"/>
    </source>
</evidence>
<reference evidence="2 3" key="1">
    <citation type="journal article" date="2016" name="Nat. Commun.">
        <title>Thousands of microbial genomes shed light on interconnected biogeochemical processes in an aquifer system.</title>
        <authorList>
            <person name="Anantharaman K."/>
            <person name="Brown C.T."/>
            <person name="Hug L.A."/>
            <person name="Sharon I."/>
            <person name="Castelle C.J."/>
            <person name="Probst A.J."/>
            <person name="Thomas B.C."/>
            <person name="Singh A."/>
            <person name="Wilkins M.J."/>
            <person name="Karaoz U."/>
            <person name="Brodie E.L."/>
            <person name="Williams K.H."/>
            <person name="Hubbard S.S."/>
            <person name="Banfield J.F."/>
        </authorList>
    </citation>
    <scope>NUCLEOTIDE SEQUENCE [LARGE SCALE GENOMIC DNA]</scope>
</reference>
<name>A0A1F5GV43_9BACT</name>
<gene>
    <name evidence="2" type="ORF">A3F02_00040</name>
</gene>
<dbReference type="GO" id="GO:0004803">
    <property type="term" value="F:transposase activity"/>
    <property type="evidence" value="ECO:0007669"/>
    <property type="project" value="InterPro"/>
</dbReference>
<dbReference type="Gene3D" id="3.30.70.1290">
    <property type="entry name" value="Transposase IS200-like"/>
    <property type="match status" value="1"/>
</dbReference>
<sequence length="221" mass="26041">MPSNRKIVFANGEYYHLFNRGVERRPVFTNKREFLRAVALINFYRFDKPSLRYSKFLALSEEQKPNFLASLDEKTVEVIAFCLMGNHFHFLVKQVKDNGISKFMANFMNSYTKYFNTKYQRVGPLFQGAFKAVHIESDEQLLHLSRYIHLNPVSSFMVKPQELKDYQWSSYPDYTGIADVNFVDSESVMNFFKNPIKYEEFVLDQADYTKKLTAVEHLTID</sequence>
<organism evidence="2 3">
    <name type="scientific">Candidatus Curtissbacteria bacterium RIFCSPHIGHO2_12_FULL_38_9b</name>
    <dbReference type="NCBI Taxonomy" id="1797720"/>
    <lineage>
        <taxon>Bacteria</taxon>
        <taxon>Candidatus Curtissiibacteriota</taxon>
    </lineage>
</organism>
<evidence type="ECO:0000313" key="2">
    <source>
        <dbReference type="EMBL" id="OGD95728.1"/>
    </source>
</evidence>
<accession>A0A1F5GV43</accession>
<dbReference type="SUPFAM" id="SSF143422">
    <property type="entry name" value="Transposase IS200-like"/>
    <property type="match status" value="1"/>
</dbReference>
<protein>
    <recommendedName>
        <fullName evidence="1">Transposase IS200-like domain-containing protein</fullName>
    </recommendedName>
</protein>
<proteinExistence type="predicted"/>
<comment type="caution">
    <text evidence="2">The sequence shown here is derived from an EMBL/GenBank/DDBJ whole genome shotgun (WGS) entry which is preliminary data.</text>
</comment>
<dbReference type="Pfam" id="PF01797">
    <property type="entry name" value="Y1_Tnp"/>
    <property type="match status" value="1"/>
</dbReference>
<dbReference type="InterPro" id="IPR002686">
    <property type="entry name" value="Transposase_17"/>
</dbReference>
<evidence type="ECO:0000259" key="1">
    <source>
        <dbReference type="SMART" id="SM01321"/>
    </source>
</evidence>
<feature type="domain" description="Transposase IS200-like" evidence="1">
    <location>
        <begin position="10"/>
        <end position="151"/>
    </location>
</feature>
<dbReference type="SMART" id="SM01321">
    <property type="entry name" value="Y1_Tnp"/>
    <property type="match status" value="1"/>
</dbReference>
<dbReference type="PANTHER" id="PTHR34322">
    <property type="entry name" value="TRANSPOSASE, Y1_TNP DOMAIN-CONTAINING"/>
    <property type="match status" value="1"/>
</dbReference>
<dbReference type="GO" id="GO:0003677">
    <property type="term" value="F:DNA binding"/>
    <property type="evidence" value="ECO:0007669"/>
    <property type="project" value="InterPro"/>
</dbReference>
<dbReference type="AlphaFoldDB" id="A0A1F5GV43"/>
<dbReference type="Proteomes" id="UP000176666">
    <property type="component" value="Unassembled WGS sequence"/>
</dbReference>
<dbReference type="InterPro" id="IPR036515">
    <property type="entry name" value="Transposase_17_sf"/>
</dbReference>
<dbReference type="GO" id="GO:0006313">
    <property type="term" value="P:DNA transposition"/>
    <property type="evidence" value="ECO:0007669"/>
    <property type="project" value="InterPro"/>
</dbReference>
<dbReference type="PANTHER" id="PTHR34322:SF2">
    <property type="entry name" value="TRANSPOSASE IS200-LIKE DOMAIN-CONTAINING PROTEIN"/>
    <property type="match status" value="1"/>
</dbReference>
<dbReference type="EMBL" id="MFBJ01000048">
    <property type="protein sequence ID" value="OGD95728.1"/>
    <property type="molecule type" value="Genomic_DNA"/>
</dbReference>